<reference evidence="10 11" key="1">
    <citation type="submission" date="2017-09" db="EMBL/GenBank/DDBJ databases">
        <authorList>
            <person name="Ehlers B."/>
            <person name="Leendertz F.H."/>
        </authorList>
    </citation>
    <scope>NUCLEOTIDE SEQUENCE [LARGE SCALE GENOMIC DNA]</scope>
    <source>
        <strain evidence="10 11">CGMCC 4.7095</strain>
    </source>
</reference>
<evidence type="ECO:0000313" key="10">
    <source>
        <dbReference type="EMBL" id="SOD66493.1"/>
    </source>
</evidence>
<evidence type="ECO:0000256" key="4">
    <source>
        <dbReference type="ARBA" id="ARBA00022825"/>
    </source>
</evidence>
<dbReference type="Pfam" id="PF00082">
    <property type="entry name" value="Peptidase_S8"/>
    <property type="match status" value="1"/>
</dbReference>
<dbReference type="InterPro" id="IPR015500">
    <property type="entry name" value="Peptidase_S8_subtilisin-rel"/>
</dbReference>
<evidence type="ECO:0000259" key="9">
    <source>
        <dbReference type="Pfam" id="PF05922"/>
    </source>
</evidence>
<dbReference type="PRINTS" id="PR00723">
    <property type="entry name" value="SUBTILISIN"/>
</dbReference>
<dbReference type="PROSITE" id="PS00138">
    <property type="entry name" value="SUBTILASE_SER"/>
    <property type="match status" value="1"/>
</dbReference>
<evidence type="ECO:0000313" key="11">
    <source>
        <dbReference type="Proteomes" id="UP000219072"/>
    </source>
</evidence>
<dbReference type="InterPro" id="IPR000209">
    <property type="entry name" value="Peptidase_S8/S53_dom"/>
</dbReference>
<dbReference type="GO" id="GO:0006508">
    <property type="term" value="P:proteolysis"/>
    <property type="evidence" value="ECO:0007669"/>
    <property type="project" value="UniProtKB-KW"/>
</dbReference>
<dbReference type="SUPFAM" id="SSF54897">
    <property type="entry name" value="Protease propeptides/inhibitors"/>
    <property type="match status" value="1"/>
</dbReference>
<keyword evidence="2 5" id="KW-0645">Protease</keyword>
<dbReference type="EMBL" id="OCNE01000026">
    <property type="protein sequence ID" value="SOD66493.1"/>
    <property type="molecule type" value="Genomic_DNA"/>
</dbReference>
<dbReference type="Gene3D" id="3.30.70.80">
    <property type="entry name" value="Peptidase S8 propeptide/proteinase inhibitor I9"/>
    <property type="match status" value="1"/>
</dbReference>
<evidence type="ECO:0000256" key="3">
    <source>
        <dbReference type="ARBA" id="ARBA00022801"/>
    </source>
</evidence>
<comment type="similarity">
    <text evidence="1 5 6">Belongs to the peptidase S8 family.</text>
</comment>
<dbReference type="PROSITE" id="PS00136">
    <property type="entry name" value="SUBTILASE_ASP"/>
    <property type="match status" value="1"/>
</dbReference>
<dbReference type="Proteomes" id="UP000219072">
    <property type="component" value="Unassembled WGS sequence"/>
</dbReference>
<dbReference type="InterPro" id="IPR023827">
    <property type="entry name" value="Peptidase_S8_Asp-AS"/>
</dbReference>
<dbReference type="InterPro" id="IPR036852">
    <property type="entry name" value="Peptidase_S8/S53_dom_sf"/>
</dbReference>
<accession>A0A286E6H5</accession>
<evidence type="ECO:0000259" key="8">
    <source>
        <dbReference type="Pfam" id="PF00082"/>
    </source>
</evidence>
<dbReference type="InterPro" id="IPR010259">
    <property type="entry name" value="S8pro/Inhibitor_I9"/>
</dbReference>
<dbReference type="SUPFAM" id="SSF52743">
    <property type="entry name" value="Subtilisin-like"/>
    <property type="match status" value="1"/>
</dbReference>
<feature type="active site" description="Charge relay system" evidence="5">
    <location>
        <position position="166"/>
    </location>
</feature>
<evidence type="ECO:0000256" key="1">
    <source>
        <dbReference type="ARBA" id="ARBA00011073"/>
    </source>
</evidence>
<keyword evidence="7" id="KW-0732">Signal</keyword>
<dbReference type="GO" id="GO:0005615">
    <property type="term" value="C:extracellular space"/>
    <property type="evidence" value="ECO:0007669"/>
    <property type="project" value="TreeGrafter"/>
</dbReference>
<dbReference type="Gene3D" id="3.40.50.200">
    <property type="entry name" value="Peptidase S8/S53 domain"/>
    <property type="match status" value="1"/>
</dbReference>
<dbReference type="OrthoDB" id="9798386at2"/>
<feature type="domain" description="Peptidase S8/S53" evidence="8">
    <location>
        <begin position="157"/>
        <end position="383"/>
    </location>
</feature>
<dbReference type="PANTHER" id="PTHR43806">
    <property type="entry name" value="PEPTIDASE S8"/>
    <property type="match status" value="1"/>
</dbReference>
<keyword evidence="11" id="KW-1185">Reference proteome</keyword>
<dbReference type="RefSeq" id="WP_097233737.1">
    <property type="nucleotide sequence ID" value="NZ_OCNE01000026.1"/>
</dbReference>
<dbReference type="Pfam" id="PF05922">
    <property type="entry name" value="Inhibitor_I9"/>
    <property type="match status" value="1"/>
</dbReference>
<dbReference type="GO" id="GO:0004252">
    <property type="term" value="F:serine-type endopeptidase activity"/>
    <property type="evidence" value="ECO:0007669"/>
    <property type="project" value="UniProtKB-UniRule"/>
</dbReference>
<feature type="active site" description="Charge relay system" evidence="5">
    <location>
        <position position="350"/>
    </location>
</feature>
<evidence type="ECO:0000256" key="2">
    <source>
        <dbReference type="ARBA" id="ARBA00022670"/>
    </source>
</evidence>
<evidence type="ECO:0000256" key="6">
    <source>
        <dbReference type="RuleBase" id="RU003355"/>
    </source>
</evidence>
<dbReference type="InterPro" id="IPR034193">
    <property type="entry name" value="PCSK9_ProteinaseK-like"/>
</dbReference>
<dbReference type="AlphaFoldDB" id="A0A286E6H5"/>
<dbReference type="FunFam" id="3.40.50.200:FF:000014">
    <property type="entry name" value="Proteinase K"/>
    <property type="match status" value="1"/>
</dbReference>
<dbReference type="InterPro" id="IPR023828">
    <property type="entry name" value="Peptidase_S8_Ser-AS"/>
</dbReference>
<organism evidence="10 11">
    <name type="scientific">Streptomyces zhaozhouensis</name>
    <dbReference type="NCBI Taxonomy" id="1300267"/>
    <lineage>
        <taxon>Bacteria</taxon>
        <taxon>Bacillati</taxon>
        <taxon>Actinomycetota</taxon>
        <taxon>Actinomycetes</taxon>
        <taxon>Kitasatosporales</taxon>
        <taxon>Streptomycetaceae</taxon>
        <taxon>Streptomyces</taxon>
    </lineage>
</organism>
<evidence type="ECO:0000256" key="7">
    <source>
        <dbReference type="SAM" id="SignalP"/>
    </source>
</evidence>
<dbReference type="PROSITE" id="PS00137">
    <property type="entry name" value="SUBTILASE_HIS"/>
    <property type="match status" value="1"/>
</dbReference>
<gene>
    <name evidence="10" type="ORF">SAMN06297387_12617</name>
</gene>
<dbReference type="PANTHER" id="PTHR43806:SF11">
    <property type="entry name" value="CEREVISIN-RELATED"/>
    <property type="match status" value="1"/>
</dbReference>
<feature type="active site" description="Charge relay system" evidence="5">
    <location>
        <position position="197"/>
    </location>
</feature>
<name>A0A286E6H5_9ACTN</name>
<dbReference type="PROSITE" id="PS51892">
    <property type="entry name" value="SUBTILASE"/>
    <property type="match status" value="1"/>
</dbReference>
<dbReference type="CDD" id="cd04077">
    <property type="entry name" value="Peptidases_S8_PCSK9_ProteinaseK_like"/>
    <property type="match status" value="1"/>
</dbReference>
<evidence type="ECO:0000256" key="5">
    <source>
        <dbReference type="PROSITE-ProRule" id="PRU01240"/>
    </source>
</evidence>
<dbReference type="InterPro" id="IPR022398">
    <property type="entry name" value="Peptidase_S8_His-AS"/>
</dbReference>
<feature type="signal peptide" evidence="7">
    <location>
        <begin position="1"/>
        <end position="33"/>
    </location>
</feature>
<dbReference type="InterPro" id="IPR050131">
    <property type="entry name" value="Peptidase_S8_subtilisin-like"/>
</dbReference>
<sequence length="403" mass="40535">MAGMRITRRATAVAATAALGLGAGVLLPTMASADETPVDARTFISNANAPGTVDDSYLVVLKDSALKAASGGAEELAERYDAEVTSTYDTVLNGMAISASEEEAVALAEDPAVAEVVQNQEFTISGTQSPTPSWGIDRLDQAELPLDDSYTYPDHGGEGVTVYVLDTGVHYSHEDFGGRAEFGFDSFGGDGSDAQGHGTHVAGTVAGGEYGVAKNANIVSVKVLDDSGSGTTQSVVDGIEWVTENASGPSVANMSLGGGVDEVLDAAVSESIAAGVTYSIAAGNDYGADADDSSPARVPEAITVAASNDADSSAEFTNIGSVVDIYAPGEDITSAWNTGDTAENTISGTSMAAPHVAGAAALYLADNPDATPDDVLAGLTEAALPDAVANPGADTTGNLLQVG</sequence>
<dbReference type="InterPro" id="IPR037045">
    <property type="entry name" value="S8pro/Inhibitor_I9_sf"/>
</dbReference>
<keyword evidence="3 5" id="KW-0378">Hydrolase</keyword>
<feature type="chain" id="PRO_5013329912" evidence="7">
    <location>
        <begin position="34"/>
        <end position="403"/>
    </location>
</feature>
<keyword evidence="4 5" id="KW-0720">Serine protease</keyword>
<proteinExistence type="inferred from homology"/>
<protein>
    <submittedName>
        <fullName evidence="10">Peptidase inhibitor I9</fullName>
    </submittedName>
</protein>
<feature type="domain" description="Inhibitor I9" evidence="9">
    <location>
        <begin position="78"/>
        <end position="123"/>
    </location>
</feature>